<dbReference type="Proteomes" id="UP000567293">
    <property type="component" value="Unassembled WGS sequence"/>
</dbReference>
<dbReference type="AlphaFoldDB" id="A0A7V8SWJ5"/>
<evidence type="ECO:0000313" key="2">
    <source>
        <dbReference type="EMBL" id="MBA0085365.1"/>
    </source>
</evidence>
<reference evidence="2" key="1">
    <citation type="submission" date="2020-06" db="EMBL/GenBank/DDBJ databases">
        <title>Legume-microbial interactions unlock mineral nutrients during tropical forest succession.</title>
        <authorList>
            <person name="Epihov D.Z."/>
        </authorList>
    </citation>
    <scope>NUCLEOTIDE SEQUENCE [LARGE SCALE GENOMIC DNA]</scope>
    <source>
        <strain evidence="2">Pan2503</strain>
    </source>
</reference>
<feature type="transmembrane region" description="Helical" evidence="1">
    <location>
        <begin position="61"/>
        <end position="78"/>
    </location>
</feature>
<accession>A0A7V8SWJ5</accession>
<gene>
    <name evidence="2" type="ORF">HRJ53_10235</name>
</gene>
<proteinExistence type="predicted"/>
<evidence type="ECO:0000256" key="1">
    <source>
        <dbReference type="SAM" id="Phobius"/>
    </source>
</evidence>
<dbReference type="EMBL" id="JACDQQ010000988">
    <property type="protein sequence ID" value="MBA0085365.1"/>
    <property type="molecule type" value="Genomic_DNA"/>
</dbReference>
<evidence type="ECO:0000313" key="3">
    <source>
        <dbReference type="Proteomes" id="UP000567293"/>
    </source>
</evidence>
<protein>
    <submittedName>
        <fullName evidence="2">Uncharacterized protein</fullName>
    </submittedName>
</protein>
<keyword evidence="1" id="KW-0472">Membrane</keyword>
<feature type="transmembrane region" description="Helical" evidence="1">
    <location>
        <begin position="98"/>
        <end position="122"/>
    </location>
</feature>
<organism evidence="2 3">
    <name type="scientific">Candidatus Acidiferrum panamense</name>
    <dbReference type="NCBI Taxonomy" id="2741543"/>
    <lineage>
        <taxon>Bacteria</taxon>
        <taxon>Pseudomonadati</taxon>
        <taxon>Acidobacteriota</taxon>
        <taxon>Terriglobia</taxon>
        <taxon>Candidatus Acidiferrales</taxon>
        <taxon>Candidatus Acidiferrum</taxon>
    </lineage>
</organism>
<keyword evidence="1" id="KW-1133">Transmembrane helix</keyword>
<sequence>MKQTAMLTTASLLTILFMTFHLTGDILFRMSPAGLVNLLALFVFVVQLYGTLVLGGRRAGYIIIFLGSALALVVPVVHMKGTRGVIGGDIGTSSQAFLFVWTILALGITAAFSIILSARALLS</sequence>
<keyword evidence="3" id="KW-1185">Reference proteome</keyword>
<name>A0A7V8SWJ5_9BACT</name>
<keyword evidence="1" id="KW-0812">Transmembrane</keyword>
<feature type="transmembrane region" description="Helical" evidence="1">
    <location>
        <begin position="34"/>
        <end position="54"/>
    </location>
</feature>
<comment type="caution">
    <text evidence="2">The sequence shown here is derived from an EMBL/GenBank/DDBJ whole genome shotgun (WGS) entry which is preliminary data.</text>
</comment>
<feature type="non-terminal residue" evidence="2">
    <location>
        <position position="123"/>
    </location>
</feature>